<keyword evidence="8" id="KW-1185">Reference proteome</keyword>
<organism evidence="6 9">
    <name type="scientific">Vibrio crassostreae</name>
    <dbReference type="NCBI Taxonomy" id="246167"/>
    <lineage>
        <taxon>Bacteria</taxon>
        <taxon>Pseudomonadati</taxon>
        <taxon>Pseudomonadota</taxon>
        <taxon>Gammaproteobacteria</taxon>
        <taxon>Vibrionales</taxon>
        <taxon>Vibrionaceae</taxon>
        <taxon>Vibrio</taxon>
    </lineage>
</organism>
<dbReference type="PANTHER" id="PTHR30329:SF21">
    <property type="entry name" value="LIPOPROTEIN YIAD-RELATED"/>
    <property type="match status" value="1"/>
</dbReference>
<feature type="domain" description="OmpA-like" evidence="5">
    <location>
        <begin position="69"/>
        <end position="186"/>
    </location>
</feature>
<dbReference type="GO" id="GO:0009279">
    <property type="term" value="C:cell outer membrane"/>
    <property type="evidence" value="ECO:0007669"/>
    <property type="project" value="UniProtKB-SubCell"/>
</dbReference>
<evidence type="ECO:0000259" key="5">
    <source>
        <dbReference type="PROSITE" id="PS51123"/>
    </source>
</evidence>
<evidence type="ECO:0000256" key="2">
    <source>
        <dbReference type="ARBA" id="ARBA00023136"/>
    </source>
</evidence>
<keyword evidence="3" id="KW-0998">Cell outer membrane</keyword>
<dbReference type="InterPro" id="IPR050330">
    <property type="entry name" value="Bact_OuterMem_StrucFunc"/>
</dbReference>
<dbReference type="InterPro" id="IPR006665">
    <property type="entry name" value="OmpA-like"/>
</dbReference>
<dbReference type="InterPro" id="IPR036737">
    <property type="entry name" value="OmpA-like_sf"/>
</dbReference>
<dbReference type="PROSITE" id="PS51123">
    <property type="entry name" value="OMPA_2"/>
    <property type="match status" value="1"/>
</dbReference>
<dbReference type="Proteomes" id="UP000049077">
    <property type="component" value="Unassembled WGS sequence"/>
</dbReference>
<reference evidence="9" key="2">
    <citation type="submission" date="2014-06" db="EMBL/GenBank/DDBJ databases">
        <authorList>
            <person name="Le Roux Frederique"/>
        </authorList>
    </citation>
    <scope>NUCLEOTIDE SEQUENCE [LARGE SCALE GENOMIC DNA]</scope>
    <source>
        <strain evidence="9">J5-5</strain>
    </source>
</reference>
<evidence type="ECO:0000256" key="4">
    <source>
        <dbReference type="PROSITE-ProRule" id="PRU00473"/>
    </source>
</evidence>
<accession>A0A822MQ94</accession>
<protein>
    <recommendedName>
        <fullName evidence="5">OmpA-like domain-containing protein</fullName>
    </recommendedName>
</protein>
<proteinExistence type="predicted"/>
<sequence length="199" mass="22479">MNIKKILIFSTFLIIISCANTETNEYTIKSINQEARLADQDGDGVINIRDACPDTELDIIINNNGCAVIKSVEEVKEIIIFFKIGSAKIEGWYANELEEYSNYIENHDDSTIFIEGHTSEIGSNEVNEKLQLQRANAVKDALVYYGANPDNIEIVNQGQHTKSVNNKHDASDAVNQRVYVKIIKLKNEDISKWKINDNN</sequence>
<evidence type="ECO:0000313" key="8">
    <source>
        <dbReference type="Proteomes" id="UP000049077"/>
    </source>
</evidence>
<comment type="caution">
    <text evidence="6">The sequence shown here is derived from an EMBL/GenBank/DDBJ whole genome shotgun (WGS) entry which is preliminary data.</text>
</comment>
<dbReference type="CDD" id="cd07185">
    <property type="entry name" value="OmpA_C-like"/>
    <property type="match status" value="1"/>
</dbReference>
<evidence type="ECO:0000256" key="1">
    <source>
        <dbReference type="ARBA" id="ARBA00004442"/>
    </source>
</evidence>
<dbReference type="Proteomes" id="UP000049495">
    <property type="component" value="Unassembled WGS sequence"/>
</dbReference>
<comment type="subcellular location">
    <subcellularLocation>
        <location evidence="1">Cell outer membrane</location>
    </subcellularLocation>
</comment>
<dbReference type="Gene3D" id="3.30.1330.60">
    <property type="entry name" value="OmpA-like domain"/>
    <property type="match status" value="1"/>
</dbReference>
<evidence type="ECO:0000313" key="9">
    <source>
        <dbReference type="Proteomes" id="UP000049495"/>
    </source>
</evidence>
<dbReference type="GeneID" id="93903533"/>
<keyword evidence="2 4" id="KW-0472">Membrane</keyword>
<evidence type="ECO:0000313" key="6">
    <source>
        <dbReference type="EMBL" id="CDT12338.1"/>
    </source>
</evidence>
<dbReference type="AlphaFoldDB" id="A0A822MQ94"/>
<evidence type="ECO:0000313" key="7">
    <source>
        <dbReference type="EMBL" id="CDT73221.1"/>
    </source>
</evidence>
<dbReference type="PROSITE" id="PS51257">
    <property type="entry name" value="PROKAR_LIPOPROTEIN"/>
    <property type="match status" value="1"/>
</dbReference>
<gene>
    <name evidence="7" type="ORF">VCR4J5_910010</name>
    <name evidence="6" type="ORF">VCR5J5_1470005</name>
</gene>
<dbReference type="EMBL" id="CCJX01000181">
    <property type="protein sequence ID" value="CDT73221.1"/>
    <property type="molecule type" value="Genomic_DNA"/>
</dbReference>
<dbReference type="Pfam" id="PF00691">
    <property type="entry name" value="OmpA"/>
    <property type="match status" value="1"/>
</dbReference>
<dbReference type="SUPFAM" id="SSF103088">
    <property type="entry name" value="OmpA-like"/>
    <property type="match status" value="1"/>
</dbReference>
<evidence type="ECO:0000256" key="3">
    <source>
        <dbReference type="ARBA" id="ARBA00023237"/>
    </source>
</evidence>
<name>A0A822MQ94_9VIBR</name>
<dbReference type="InterPro" id="IPR006664">
    <property type="entry name" value="OMP_bac"/>
</dbReference>
<dbReference type="RefSeq" id="WP_048659828.1">
    <property type="nucleotide sequence ID" value="NZ_AP025478.1"/>
</dbReference>
<dbReference type="EMBL" id="CCJV01000054">
    <property type="protein sequence ID" value="CDT12338.1"/>
    <property type="molecule type" value="Genomic_DNA"/>
</dbReference>
<reference evidence="6 8" key="1">
    <citation type="submission" date="2014-06" db="EMBL/GenBank/DDBJ databases">
        <authorList>
            <person name="Le Roux F."/>
        </authorList>
    </citation>
    <scope>NUCLEOTIDE SEQUENCE</scope>
    <source>
        <strain evidence="7 8">J5-4</strain>
        <strain evidence="6">J5-5</strain>
    </source>
</reference>
<dbReference type="PRINTS" id="PR01021">
    <property type="entry name" value="OMPADOMAIN"/>
</dbReference>
<dbReference type="PANTHER" id="PTHR30329">
    <property type="entry name" value="STATOR ELEMENT OF FLAGELLAR MOTOR COMPLEX"/>
    <property type="match status" value="1"/>
</dbReference>